<accession>A0A7G9GY10</accession>
<dbReference type="PANTHER" id="PTHR30086">
    <property type="entry name" value="ARGININE EXPORTER PROTEIN ARGO"/>
    <property type="match status" value="1"/>
</dbReference>
<feature type="transmembrane region" description="Helical" evidence="6">
    <location>
        <begin position="163"/>
        <end position="186"/>
    </location>
</feature>
<dbReference type="EMBL" id="CP060637">
    <property type="protein sequence ID" value="QNM15692.1"/>
    <property type="molecule type" value="Genomic_DNA"/>
</dbReference>
<organism evidence="7 8">
    <name type="scientific">Fusobacterium hominis</name>
    <dbReference type="NCBI Taxonomy" id="2764326"/>
    <lineage>
        <taxon>Bacteria</taxon>
        <taxon>Fusobacteriati</taxon>
        <taxon>Fusobacteriota</taxon>
        <taxon>Fusobacteriia</taxon>
        <taxon>Fusobacteriales</taxon>
        <taxon>Fusobacteriaceae</taxon>
        <taxon>Fusobacterium</taxon>
    </lineage>
</organism>
<dbReference type="KEGG" id="fho:H9Q81_02300"/>
<keyword evidence="2" id="KW-1003">Cell membrane</keyword>
<keyword evidence="3 6" id="KW-0812">Transmembrane</keyword>
<keyword evidence="4 6" id="KW-1133">Transmembrane helix</keyword>
<evidence type="ECO:0000256" key="4">
    <source>
        <dbReference type="ARBA" id="ARBA00022989"/>
    </source>
</evidence>
<evidence type="ECO:0000256" key="6">
    <source>
        <dbReference type="SAM" id="Phobius"/>
    </source>
</evidence>
<dbReference type="Pfam" id="PF01810">
    <property type="entry name" value="LysE"/>
    <property type="match status" value="1"/>
</dbReference>
<feature type="transmembrane region" description="Helical" evidence="6">
    <location>
        <begin position="39"/>
        <end position="60"/>
    </location>
</feature>
<feature type="transmembrane region" description="Helical" evidence="6">
    <location>
        <begin position="198"/>
        <end position="222"/>
    </location>
</feature>
<feature type="transmembrane region" description="Helical" evidence="6">
    <location>
        <begin position="6"/>
        <end position="27"/>
    </location>
</feature>
<keyword evidence="5 6" id="KW-0472">Membrane</keyword>
<feature type="transmembrane region" description="Helical" evidence="6">
    <location>
        <begin position="72"/>
        <end position="90"/>
    </location>
</feature>
<dbReference type="AlphaFoldDB" id="A0A7G9GY10"/>
<comment type="subcellular location">
    <subcellularLocation>
        <location evidence="1">Cell membrane</location>
        <topology evidence="1">Multi-pass membrane protein</topology>
    </subcellularLocation>
</comment>
<keyword evidence="8" id="KW-1185">Reference proteome</keyword>
<evidence type="ECO:0000256" key="2">
    <source>
        <dbReference type="ARBA" id="ARBA00022475"/>
    </source>
</evidence>
<dbReference type="GO" id="GO:0005886">
    <property type="term" value="C:plasma membrane"/>
    <property type="evidence" value="ECO:0007669"/>
    <property type="project" value="UniProtKB-SubCell"/>
</dbReference>
<dbReference type="PANTHER" id="PTHR30086:SF20">
    <property type="entry name" value="ARGININE EXPORTER PROTEIN ARGO-RELATED"/>
    <property type="match status" value="1"/>
</dbReference>
<dbReference type="RefSeq" id="WP_101474996.1">
    <property type="nucleotide sequence ID" value="NZ_CP060637.1"/>
</dbReference>
<name>A0A7G9GY10_9FUSO</name>
<dbReference type="Proteomes" id="UP000515913">
    <property type="component" value="Chromosome"/>
</dbReference>
<sequence length="225" mass="25319">MDLTIFKGIVTGLLLSIPFGPVGIYCMEKALLKSPKNGYVSALGMITVDVIYGITALLFISQVEDTIRKYELYLQILIGIFLIFVGWKKFKEQSNIKEFEEKVEKQSSNKKIPTCSKCSESVQTLIKDYFTTFFIALANISSVFTIVVIFTTLKVYVRNDYKVALMAAAGIFVGGATEWFITTYILSHFTKVLDEEKLIKISKLFGFLIFIFGIFITGSSLVKIL</sequence>
<dbReference type="GO" id="GO:0015171">
    <property type="term" value="F:amino acid transmembrane transporter activity"/>
    <property type="evidence" value="ECO:0007669"/>
    <property type="project" value="TreeGrafter"/>
</dbReference>
<feature type="transmembrane region" description="Helical" evidence="6">
    <location>
        <begin position="133"/>
        <end position="157"/>
    </location>
</feature>
<proteinExistence type="predicted"/>
<evidence type="ECO:0000313" key="8">
    <source>
        <dbReference type="Proteomes" id="UP000515913"/>
    </source>
</evidence>
<gene>
    <name evidence="7" type="ORF">H9Q81_02300</name>
</gene>
<evidence type="ECO:0000256" key="1">
    <source>
        <dbReference type="ARBA" id="ARBA00004651"/>
    </source>
</evidence>
<reference evidence="7 8" key="1">
    <citation type="submission" date="2020-08" db="EMBL/GenBank/DDBJ databases">
        <authorList>
            <person name="Liu C."/>
            <person name="Sun Q."/>
        </authorList>
    </citation>
    <scope>NUCLEOTIDE SEQUENCE [LARGE SCALE GENOMIC DNA]</scope>
    <source>
        <strain evidence="7 8">NSJ-57</strain>
    </source>
</reference>
<evidence type="ECO:0000313" key="7">
    <source>
        <dbReference type="EMBL" id="QNM15692.1"/>
    </source>
</evidence>
<evidence type="ECO:0000256" key="5">
    <source>
        <dbReference type="ARBA" id="ARBA00023136"/>
    </source>
</evidence>
<protein>
    <submittedName>
        <fullName evidence="7">LysE family transporter</fullName>
    </submittedName>
</protein>
<dbReference type="InterPro" id="IPR001123">
    <property type="entry name" value="LeuE-type"/>
</dbReference>
<evidence type="ECO:0000256" key="3">
    <source>
        <dbReference type="ARBA" id="ARBA00022692"/>
    </source>
</evidence>